<proteinExistence type="inferred from homology"/>
<dbReference type="PRINTS" id="PR00922">
    <property type="entry name" value="DADACBPTASE3"/>
</dbReference>
<evidence type="ECO:0000256" key="1">
    <source>
        <dbReference type="ARBA" id="ARBA00006096"/>
    </source>
</evidence>
<keyword evidence="2 4" id="KW-0378">Hydrolase</keyword>
<gene>
    <name evidence="4" type="ORF">Q3M24_11580</name>
</gene>
<dbReference type="EMBL" id="CP159373">
    <property type="protein sequence ID" value="XCN75332.1"/>
    <property type="molecule type" value="Genomic_DNA"/>
</dbReference>
<dbReference type="EC" id="3.4.16.4" evidence="4"/>
<dbReference type="GO" id="GO:0006508">
    <property type="term" value="P:proteolysis"/>
    <property type="evidence" value="ECO:0007669"/>
    <property type="project" value="InterPro"/>
</dbReference>
<dbReference type="SUPFAM" id="SSF56601">
    <property type="entry name" value="beta-lactamase/transpeptidase-like"/>
    <property type="match status" value="1"/>
</dbReference>
<keyword evidence="4" id="KW-0645">Protease</keyword>
<keyword evidence="3" id="KW-0732">Signal</keyword>
<name>A0AAU8M211_9BACT</name>
<organism evidence="4">
    <name type="scientific">Candidatus Electrothrix aestuarii</name>
    <dbReference type="NCBI Taxonomy" id="3062594"/>
    <lineage>
        <taxon>Bacteria</taxon>
        <taxon>Pseudomonadati</taxon>
        <taxon>Thermodesulfobacteriota</taxon>
        <taxon>Desulfobulbia</taxon>
        <taxon>Desulfobulbales</taxon>
        <taxon>Desulfobulbaceae</taxon>
        <taxon>Candidatus Electrothrix</taxon>
    </lineage>
</organism>
<accession>A0AAU8M211</accession>
<dbReference type="PANTHER" id="PTHR30023">
    <property type="entry name" value="D-ALANYL-D-ALANINE CARBOXYPEPTIDASE"/>
    <property type="match status" value="1"/>
</dbReference>
<dbReference type="Gene3D" id="3.40.710.10">
    <property type="entry name" value="DD-peptidase/beta-lactamase superfamily"/>
    <property type="match status" value="1"/>
</dbReference>
<dbReference type="KEGG" id="eaj:Q3M24_11580"/>
<evidence type="ECO:0000313" key="4">
    <source>
        <dbReference type="EMBL" id="XCN75332.1"/>
    </source>
</evidence>
<dbReference type="GO" id="GO:0009002">
    <property type="term" value="F:serine-type D-Ala-D-Ala carboxypeptidase activity"/>
    <property type="evidence" value="ECO:0007669"/>
    <property type="project" value="UniProtKB-EC"/>
</dbReference>
<dbReference type="AlphaFoldDB" id="A0AAU8M211"/>
<protein>
    <submittedName>
        <fullName evidence="4">D-alanyl-D-alanine carboxypeptidase</fullName>
        <ecNumber evidence="4">3.4.16.4</ecNumber>
    </submittedName>
</protein>
<sequence>MKFPHPLVLASILFLLAESAGAACSPPFHKLIQNGAYGVSDTQGKVIASCNADKSYIPASVLKISTALAAFEILGPDYRFTTAFYTDKEQNLYIKGTGDPMLVSDEIRLIFKALKEKGVKKINGVFIDPSAFALEHRVPGREDSDNPYDAPVGAVSVNFNSVGVRVTKKGKIRSAEEETPFLPIMRSLAKGYPAGKHRINICRGGIPSEGQIACYTTELFRALQEEAEIPGEGKTGVLAVPAKAKLIYTHQSSKNLKELATSFLKYSSNFISNLVYLTCGAKKYGYPATWAKAERAINEVLKKKLGKKTAASIIQKDGAGLSRDNKVTVRAMLELLKVFKPYALLLRKYMGVKSKSGSMKGIYNYAGYLNDGRPYVILLNQKRNQRRAILSLLKKGQYPGSGKTIKKKKKKSKK</sequence>
<evidence type="ECO:0000256" key="3">
    <source>
        <dbReference type="SAM" id="SignalP"/>
    </source>
</evidence>
<dbReference type="Pfam" id="PF02113">
    <property type="entry name" value="Peptidase_S13"/>
    <property type="match status" value="2"/>
</dbReference>
<reference evidence="4" key="1">
    <citation type="journal article" date="2024" name="Syst. Appl. Microbiol.">
        <title>First single-strain enrichments of Electrothrix cable bacteria, description of E. aestuarii sp. nov. and E. rattekaaiensis sp. nov., and proposal of a cable bacteria taxonomy following the rules of the SeqCode.</title>
        <authorList>
            <person name="Plum-Jensen L.E."/>
            <person name="Schramm A."/>
            <person name="Marshall I.P.G."/>
        </authorList>
    </citation>
    <scope>NUCLEOTIDE SEQUENCE</scope>
    <source>
        <strain evidence="4">Rat1</strain>
    </source>
</reference>
<dbReference type="InterPro" id="IPR000667">
    <property type="entry name" value="Peptidase_S13"/>
</dbReference>
<dbReference type="InterPro" id="IPR012338">
    <property type="entry name" value="Beta-lactam/transpept-like"/>
</dbReference>
<dbReference type="Gene3D" id="3.50.80.20">
    <property type="entry name" value="D-Ala-D-Ala carboxypeptidase C, peptidase S13"/>
    <property type="match status" value="1"/>
</dbReference>
<dbReference type="GO" id="GO:0000270">
    <property type="term" value="P:peptidoglycan metabolic process"/>
    <property type="evidence" value="ECO:0007669"/>
    <property type="project" value="TreeGrafter"/>
</dbReference>
<feature type="signal peptide" evidence="3">
    <location>
        <begin position="1"/>
        <end position="22"/>
    </location>
</feature>
<feature type="chain" id="PRO_5043414707" evidence="3">
    <location>
        <begin position="23"/>
        <end position="414"/>
    </location>
</feature>
<evidence type="ECO:0000256" key="2">
    <source>
        <dbReference type="ARBA" id="ARBA00022801"/>
    </source>
</evidence>
<reference evidence="4" key="2">
    <citation type="submission" date="2024-06" db="EMBL/GenBank/DDBJ databases">
        <authorList>
            <person name="Plum-Jensen L.E."/>
            <person name="Schramm A."/>
            <person name="Marshall I.P.G."/>
        </authorList>
    </citation>
    <scope>NUCLEOTIDE SEQUENCE</scope>
    <source>
        <strain evidence="4">Rat1</strain>
    </source>
</reference>
<keyword evidence="4" id="KW-0121">Carboxypeptidase</keyword>
<dbReference type="PANTHER" id="PTHR30023:SF0">
    <property type="entry name" value="PENICILLIN-SENSITIVE CARBOXYPEPTIDASE A"/>
    <property type="match status" value="1"/>
</dbReference>
<comment type="similarity">
    <text evidence="1">Belongs to the peptidase S13 family.</text>
</comment>